<sequence>MQPHTHTNSSSSAGGLLSLWGLEDDARGGSRQRDHNVIRLITAMAEREAAIMEKATALADKKTALTERDSALLQRDLAISDRDSASIERDRAMAALNLIRAEQEACPHCHWNRRSAYNTAAGSSKYALMVGVPENIQPLAAIAKTEELFLESAAAPKKKRKRSSKPKEEGKASRPKKEKKEASLSSPAKPSAKSLHGTLQERNPPGQEKTQKTPTDNQLLANGAFHIPLFDCSKIPSPYCSCTGMSEQCYRWGSGGWQSACCTNMISMYPLPMSPKKKGCRVAGRKMSAGAFERLLQRLVSEGWDLNMPVDLKDYWAKHGTNRYVTIK</sequence>
<proteinExistence type="predicted"/>
<accession>A0ACC2ERX5</accession>
<dbReference type="Proteomes" id="UP001162992">
    <property type="component" value="Chromosome 1"/>
</dbReference>
<gene>
    <name evidence="1" type="ORF">O6H91_01G067300</name>
</gene>
<reference evidence="2" key="1">
    <citation type="journal article" date="2024" name="Proc. Natl. Acad. Sci. U.S.A.">
        <title>Extraordinary preservation of gene collinearity over three hundred million years revealed in homosporous lycophytes.</title>
        <authorList>
            <person name="Li C."/>
            <person name="Wickell D."/>
            <person name="Kuo L.Y."/>
            <person name="Chen X."/>
            <person name="Nie B."/>
            <person name="Liao X."/>
            <person name="Peng D."/>
            <person name="Ji J."/>
            <person name="Jenkins J."/>
            <person name="Williams M."/>
            <person name="Shu S."/>
            <person name="Plott C."/>
            <person name="Barry K."/>
            <person name="Rajasekar S."/>
            <person name="Grimwood J."/>
            <person name="Han X."/>
            <person name="Sun S."/>
            <person name="Hou Z."/>
            <person name="He W."/>
            <person name="Dai G."/>
            <person name="Sun C."/>
            <person name="Schmutz J."/>
            <person name="Leebens-Mack J.H."/>
            <person name="Li F.W."/>
            <person name="Wang L."/>
        </authorList>
    </citation>
    <scope>NUCLEOTIDE SEQUENCE [LARGE SCALE GENOMIC DNA]</scope>
    <source>
        <strain evidence="2">cv. PW_Plant_1</strain>
    </source>
</reference>
<keyword evidence="2" id="KW-1185">Reference proteome</keyword>
<dbReference type="EMBL" id="CM055092">
    <property type="protein sequence ID" value="KAJ7569216.1"/>
    <property type="molecule type" value="Genomic_DNA"/>
</dbReference>
<evidence type="ECO:0000313" key="1">
    <source>
        <dbReference type="EMBL" id="KAJ7569216.1"/>
    </source>
</evidence>
<comment type="caution">
    <text evidence="1">The sequence shown here is derived from an EMBL/GenBank/DDBJ whole genome shotgun (WGS) entry which is preliminary data.</text>
</comment>
<protein>
    <submittedName>
        <fullName evidence="1">Uncharacterized protein</fullName>
    </submittedName>
</protein>
<evidence type="ECO:0000313" key="2">
    <source>
        <dbReference type="Proteomes" id="UP001162992"/>
    </source>
</evidence>
<organism evidence="1 2">
    <name type="scientific">Diphasiastrum complanatum</name>
    <name type="common">Issler's clubmoss</name>
    <name type="synonym">Lycopodium complanatum</name>
    <dbReference type="NCBI Taxonomy" id="34168"/>
    <lineage>
        <taxon>Eukaryota</taxon>
        <taxon>Viridiplantae</taxon>
        <taxon>Streptophyta</taxon>
        <taxon>Embryophyta</taxon>
        <taxon>Tracheophyta</taxon>
        <taxon>Lycopodiopsida</taxon>
        <taxon>Lycopodiales</taxon>
        <taxon>Lycopodiaceae</taxon>
        <taxon>Lycopodioideae</taxon>
        <taxon>Diphasiastrum</taxon>
    </lineage>
</organism>
<name>A0ACC2ERX5_DIPCM</name>